<dbReference type="SUPFAM" id="SSF55874">
    <property type="entry name" value="ATPase domain of HSP90 chaperone/DNA topoisomerase II/histidine kinase"/>
    <property type="match status" value="1"/>
</dbReference>
<dbReference type="PANTHER" id="PTHR41523">
    <property type="entry name" value="TWO-COMPONENT SYSTEM SENSOR PROTEIN"/>
    <property type="match status" value="1"/>
</dbReference>
<evidence type="ECO:0000256" key="5">
    <source>
        <dbReference type="ARBA" id="ARBA00022741"/>
    </source>
</evidence>
<keyword evidence="8" id="KW-0812">Transmembrane</keyword>
<evidence type="ECO:0000256" key="8">
    <source>
        <dbReference type="SAM" id="Phobius"/>
    </source>
</evidence>
<dbReference type="RefSeq" id="WP_092135691.1">
    <property type="nucleotide sequence ID" value="NZ_FNQK01000017.1"/>
</dbReference>
<dbReference type="InterPro" id="IPR005467">
    <property type="entry name" value="His_kinase_dom"/>
</dbReference>
<reference evidence="10 11" key="1">
    <citation type="submission" date="2016-10" db="EMBL/GenBank/DDBJ databases">
        <authorList>
            <person name="de Groot N.N."/>
        </authorList>
    </citation>
    <scope>NUCLEOTIDE SEQUENCE [LARGE SCALE GENOMIC DNA]</scope>
    <source>
        <strain evidence="10 11">DSM 23842</strain>
    </source>
</reference>
<dbReference type="Proteomes" id="UP000198846">
    <property type="component" value="Unassembled WGS sequence"/>
</dbReference>
<dbReference type="AlphaFoldDB" id="A0A1H4C0V9"/>
<dbReference type="PANTHER" id="PTHR41523:SF8">
    <property type="entry name" value="ETHYLENE RESPONSE SENSOR PROTEIN"/>
    <property type="match status" value="1"/>
</dbReference>
<evidence type="ECO:0000256" key="2">
    <source>
        <dbReference type="ARBA" id="ARBA00012438"/>
    </source>
</evidence>
<dbReference type="OrthoDB" id="9767435at2"/>
<evidence type="ECO:0000256" key="6">
    <source>
        <dbReference type="ARBA" id="ARBA00022777"/>
    </source>
</evidence>
<comment type="catalytic activity">
    <reaction evidence="1">
        <text>ATP + protein L-histidine = ADP + protein N-phospho-L-histidine.</text>
        <dbReference type="EC" id="2.7.13.3"/>
    </reaction>
</comment>
<dbReference type="InterPro" id="IPR036890">
    <property type="entry name" value="HATPase_C_sf"/>
</dbReference>
<evidence type="ECO:0000313" key="11">
    <source>
        <dbReference type="Proteomes" id="UP000198846"/>
    </source>
</evidence>
<keyword evidence="6 10" id="KW-0418">Kinase</keyword>
<dbReference type="Gene3D" id="3.30.565.10">
    <property type="entry name" value="Histidine kinase-like ATPase, C-terminal domain"/>
    <property type="match status" value="1"/>
</dbReference>
<evidence type="ECO:0000256" key="1">
    <source>
        <dbReference type="ARBA" id="ARBA00000085"/>
    </source>
</evidence>
<sequence length="532" mass="60823">MNSSKRLIIILILLATGALFLQELVTSYQELEHKKAQDKLHKTHSEALLRARAGFDIYASLVSSLKSYTRNAPTFPSEIELQTYLNDLLTGINFKDSIVVSYNDPDHVFKYVITPKTIDPAGIKGVNANTLVSKKRMAEFEQIMQTDDIHLLTPINVKEGWVGFPFSFTIRDKQNKLSGYLTPIINVKYLLNYFYKDEINKEFVNKFIIQDNYDLTREVIYNDTPIYNENVDPEYYKNFNIPNNKFIYSTINVFGLKLKIGSAYKVKPKASKTVAYFGYLWYFLLSVAIVTIFYQFGKIKGLNNNLTLANAQIQSKNNDLEKSLFKIQTLIKEIHHRVKNNMQMIAGVLTLQQDESTDNEVKSALEQSKSRIHSMALVHEKLYSSISLQDIKIKEYTTQLVEFVDNTIGNKGLNVKQKITINDDLIFDGDTTSNLGLIMNELLTNSFKYAFSYNKNNSFEISLLKDGDHYSLKYSDSGSGLPEGYNFEDSDSLGLQLIVILTEQLNGRLHYSNQGKSVFKITFTPLEVSFSR</sequence>
<evidence type="ECO:0000256" key="4">
    <source>
        <dbReference type="ARBA" id="ARBA00022679"/>
    </source>
</evidence>
<proteinExistence type="predicted"/>
<dbReference type="PROSITE" id="PS50109">
    <property type="entry name" value="HIS_KIN"/>
    <property type="match status" value="1"/>
</dbReference>
<keyword evidence="7" id="KW-0067">ATP-binding</keyword>
<evidence type="ECO:0000259" key="9">
    <source>
        <dbReference type="PROSITE" id="PS50109"/>
    </source>
</evidence>
<keyword evidence="11" id="KW-1185">Reference proteome</keyword>
<keyword evidence="5" id="KW-0547">Nucleotide-binding</keyword>
<dbReference type="Pfam" id="PF02518">
    <property type="entry name" value="HATPase_c"/>
    <property type="match status" value="1"/>
</dbReference>
<keyword evidence="4" id="KW-0808">Transferase</keyword>
<accession>A0A1H4C0V9</accession>
<dbReference type="EMBL" id="FNQK01000017">
    <property type="protein sequence ID" value="SEA53953.1"/>
    <property type="molecule type" value="Genomic_DNA"/>
</dbReference>
<organism evidence="10 11">
    <name type="scientific">Bizionia paragorgiae</name>
    <dbReference type="NCBI Taxonomy" id="283786"/>
    <lineage>
        <taxon>Bacteria</taxon>
        <taxon>Pseudomonadati</taxon>
        <taxon>Bacteroidota</taxon>
        <taxon>Flavobacteriia</taxon>
        <taxon>Flavobacteriales</taxon>
        <taxon>Flavobacteriaceae</taxon>
        <taxon>Bizionia</taxon>
    </lineage>
</organism>
<evidence type="ECO:0000256" key="3">
    <source>
        <dbReference type="ARBA" id="ARBA00022553"/>
    </source>
</evidence>
<dbReference type="InterPro" id="IPR011495">
    <property type="entry name" value="Sig_transdc_His_kin_sub2_dim/P"/>
</dbReference>
<keyword evidence="3" id="KW-0597">Phosphoprotein</keyword>
<dbReference type="GO" id="GO:0005524">
    <property type="term" value="F:ATP binding"/>
    <property type="evidence" value="ECO:0007669"/>
    <property type="project" value="UniProtKB-KW"/>
</dbReference>
<dbReference type="STRING" id="283786.SAMN04487990_11741"/>
<gene>
    <name evidence="10" type="ORF">SAMN04487990_11741</name>
</gene>
<dbReference type="EC" id="2.7.13.3" evidence="2"/>
<dbReference type="Gene3D" id="3.30.450.20">
    <property type="entry name" value="PAS domain"/>
    <property type="match status" value="1"/>
</dbReference>
<evidence type="ECO:0000256" key="7">
    <source>
        <dbReference type="ARBA" id="ARBA00022840"/>
    </source>
</evidence>
<feature type="transmembrane region" description="Helical" evidence="8">
    <location>
        <begin position="276"/>
        <end position="296"/>
    </location>
</feature>
<dbReference type="Pfam" id="PF07568">
    <property type="entry name" value="HisKA_2"/>
    <property type="match status" value="1"/>
</dbReference>
<keyword evidence="8" id="KW-0472">Membrane</keyword>
<evidence type="ECO:0000313" key="10">
    <source>
        <dbReference type="EMBL" id="SEA53953.1"/>
    </source>
</evidence>
<dbReference type="GO" id="GO:0004673">
    <property type="term" value="F:protein histidine kinase activity"/>
    <property type="evidence" value="ECO:0007669"/>
    <property type="project" value="UniProtKB-EC"/>
</dbReference>
<dbReference type="SMART" id="SM00387">
    <property type="entry name" value="HATPase_c"/>
    <property type="match status" value="1"/>
</dbReference>
<name>A0A1H4C0V9_BIZPA</name>
<dbReference type="InterPro" id="IPR003594">
    <property type="entry name" value="HATPase_dom"/>
</dbReference>
<feature type="domain" description="Histidine kinase" evidence="9">
    <location>
        <begin position="333"/>
        <end position="527"/>
    </location>
</feature>
<protein>
    <recommendedName>
        <fullName evidence="2">histidine kinase</fullName>
        <ecNumber evidence="2">2.7.13.3</ecNumber>
    </recommendedName>
</protein>
<keyword evidence="8" id="KW-1133">Transmembrane helix</keyword>